<evidence type="ECO:0000313" key="2">
    <source>
        <dbReference type="WBParaSite" id="ACRNAN_scaffold17909.g19745.t1"/>
    </source>
</evidence>
<protein>
    <submittedName>
        <fullName evidence="2">Uncharacterized protein</fullName>
    </submittedName>
</protein>
<organism evidence="1 2">
    <name type="scientific">Acrobeloides nanus</name>
    <dbReference type="NCBI Taxonomy" id="290746"/>
    <lineage>
        <taxon>Eukaryota</taxon>
        <taxon>Metazoa</taxon>
        <taxon>Ecdysozoa</taxon>
        <taxon>Nematoda</taxon>
        <taxon>Chromadorea</taxon>
        <taxon>Rhabditida</taxon>
        <taxon>Tylenchina</taxon>
        <taxon>Cephalobomorpha</taxon>
        <taxon>Cephaloboidea</taxon>
        <taxon>Cephalobidae</taxon>
        <taxon>Acrobeloides</taxon>
    </lineage>
</organism>
<dbReference type="Proteomes" id="UP000887540">
    <property type="component" value="Unplaced"/>
</dbReference>
<accession>A0A914D3J4</accession>
<reference evidence="2" key="1">
    <citation type="submission" date="2022-11" db="UniProtKB">
        <authorList>
            <consortium name="WormBaseParasite"/>
        </authorList>
    </citation>
    <scope>IDENTIFICATION</scope>
</reference>
<dbReference type="WBParaSite" id="ACRNAN_scaffold17909.g19745.t1">
    <property type="protein sequence ID" value="ACRNAN_scaffold17909.g19745.t1"/>
    <property type="gene ID" value="ACRNAN_scaffold17909.g19745"/>
</dbReference>
<name>A0A914D3J4_9BILA</name>
<dbReference type="AlphaFoldDB" id="A0A914D3J4"/>
<evidence type="ECO:0000313" key="1">
    <source>
        <dbReference type="Proteomes" id="UP000887540"/>
    </source>
</evidence>
<keyword evidence="1" id="KW-1185">Reference proteome</keyword>
<proteinExistence type="predicted"/>
<sequence length="65" mass="7427">MIDDDPSGDFHGHKKLFLALRVTVNGAGAILWQCQEDGVIYNSLKCRRNNFRRLGFLESKFEGLK</sequence>